<dbReference type="AlphaFoldDB" id="A0A383CPQ5"/>
<dbReference type="EMBL" id="UINC01210593">
    <property type="protein sequence ID" value="SVE34121.1"/>
    <property type="molecule type" value="Genomic_DNA"/>
</dbReference>
<dbReference type="PANTHER" id="PTHR46623">
    <property type="entry name" value="CARBOXYMETHYLENEBUTENOLIDASE-RELATED"/>
    <property type="match status" value="1"/>
</dbReference>
<dbReference type="InterPro" id="IPR051049">
    <property type="entry name" value="Dienelactone_hydrolase-like"/>
</dbReference>
<name>A0A383CPQ5_9ZZZZ</name>
<gene>
    <name evidence="2" type="ORF">METZ01_LOCUS486975</name>
</gene>
<sequence length="204" mass="22361">WGVNSHIQFLTDRFPAQGYVGLAPAMFHREGRMTMGLHEEMDNAVARMQRCTDNGIVADVQAAVDYLKAQPFVQSDRIGIVGFCYGGRVSYLAACNVSDIKASVVYYGGRIMGSLGDGPSPFEQSSKITAPMLGLFGEEDQNPSPDDVAKIDAELTRLNKNHEFHVYPGCGHGFNCNARSSYRPESARDAWGKAMAWFEANLKG</sequence>
<feature type="domain" description="Dienelactone hydrolase" evidence="1">
    <location>
        <begin position="1"/>
        <end position="200"/>
    </location>
</feature>
<dbReference type="InterPro" id="IPR002925">
    <property type="entry name" value="Dienelactn_hydro"/>
</dbReference>
<reference evidence="2" key="1">
    <citation type="submission" date="2018-05" db="EMBL/GenBank/DDBJ databases">
        <authorList>
            <person name="Lanie J.A."/>
            <person name="Ng W.-L."/>
            <person name="Kazmierczak K.M."/>
            <person name="Andrzejewski T.M."/>
            <person name="Davidsen T.M."/>
            <person name="Wayne K.J."/>
            <person name="Tettelin H."/>
            <person name="Glass J.I."/>
            <person name="Rusch D."/>
            <person name="Podicherti R."/>
            <person name="Tsui H.-C.T."/>
            <person name="Winkler M.E."/>
        </authorList>
    </citation>
    <scope>NUCLEOTIDE SEQUENCE</scope>
</reference>
<dbReference type="Pfam" id="PF01738">
    <property type="entry name" value="DLH"/>
    <property type="match status" value="1"/>
</dbReference>
<dbReference type="SUPFAM" id="SSF53474">
    <property type="entry name" value="alpha/beta-Hydrolases"/>
    <property type="match status" value="1"/>
</dbReference>
<proteinExistence type="predicted"/>
<protein>
    <recommendedName>
        <fullName evidence="1">Dienelactone hydrolase domain-containing protein</fullName>
    </recommendedName>
</protein>
<dbReference type="PANTHER" id="PTHR46623:SF6">
    <property type="entry name" value="ALPHA_BETA-HYDROLASES SUPERFAMILY PROTEIN"/>
    <property type="match status" value="1"/>
</dbReference>
<evidence type="ECO:0000313" key="2">
    <source>
        <dbReference type="EMBL" id="SVE34121.1"/>
    </source>
</evidence>
<dbReference type="InterPro" id="IPR029058">
    <property type="entry name" value="AB_hydrolase_fold"/>
</dbReference>
<evidence type="ECO:0000259" key="1">
    <source>
        <dbReference type="Pfam" id="PF01738"/>
    </source>
</evidence>
<dbReference type="GO" id="GO:0016787">
    <property type="term" value="F:hydrolase activity"/>
    <property type="evidence" value="ECO:0007669"/>
    <property type="project" value="InterPro"/>
</dbReference>
<dbReference type="Gene3D" id="3.40.50.1820">
    <property type="entry name" value="alpha/beta hydrolase"/>
    <property type="match status" value="1"/>
</dbReference>
<accession>A0A383CPQ5</accession>
<feature type="non-terminal residue" evidence="2">
    <location>
        <position position="1"/>
    </location>
</feature>
<organism evidence="2">
    <name type="scientific">marine metagenome</name>
    <dbReference type="NCBI Taxonomy" id="408172"/>
    <lineage>
        <taxon>unclassified sequences</taxon>
        <taxon>metagenomes</taxon>
        <taxon>ecological metagenomes</taxon>
    </lineage>
</organism>